<feature type="region of interest" description="Disordered" evidence="2">
    <location>
        <begin position="92"/>
        <end position="113"/>
    </location>
</feature>
<feature type="domain" description="Core Histone H2A/H2B/H3" evidence="3">
    <location>
        <begin position="15"/>
        <end position="90"/>
    </location>
</feature>
<comment type="subcellular location">
    <subcellularLocation>
        <location evidence="1">Nucleus</location>
    </subcellularLocation>
</comment>
<dbReference type="GO" id="GO:0046982">
    <property type="term" value="F:protein heterodimerization activity"/>
    <property type="evidence" value="ECO:0007669"/>
    <property type="project" value="InterPro"/>
</dbReference>
<dbReference type="RefSeq" id="XP_007955613.1">
    <property type="nucleotide sequence ID" value="XM_007957422.1"/>
</dbReference>
<keyword evidence="1" id="KW-0544">Nucleosome core</keyword>
<evidence type="ECO:0000259" key="3">
    <source>
        <dbReference type="Pfam" id="PF00125"/>
    </source>
</evidence>
<dbReference type="GO" id="GO:0003677">
    <property type="term" value="F:DNA binding"/>
    <property type="evidence" value="ECO:0007669"/>
    <property type="project" value="UniProtKB-KW"/>
</dbReference>
<keyword evidence="1" id="KW-0158">Chromosome</keyword>
<protein>
    <recommendedName>
        <fullName evidence="1">Histone H2A</fullName>
    </recommendedName>
</protein>
<dbReference type="AlphaFoldDB" id="A0A8B7B5Z3"/>
<organism evidence="4 5">
    <name type="scientific">Orycteropus afer afer</name>
    <dbReference type="NCBI Taxonomy" id="1230840"/>
    <lineage>
        <taxon>Eukaryota</taxon>
        <taxon>Metazoa</taxon>
        <taxon>Chordata</taxon>
        <taxon>Craniata</taxon>
        <taxon>Vertebrata</taxon>
        <taxon>Euteleostomi</taxon>
        <taxon>Mammalia</taxon>
        <taxon>Eutheria</taxon>
        <taxon>Afrotheria</taxon>
        <taxon>Tubulidentata</taxon>
        <taxon>Orycteropodidae</taxon>
        <taxon>Orycteropus</taxon>
    </lineage>
</organism>
<dbReference type="PRINTS" id="PR00620">
    <property type="entry name" value="HISTONEH2A"/>
</dbReference>
<comment type="similarity">
    <text evidence="1">Belongs to the histone H2A family.</text>
</comment>
<dbReference type="Pfam" id="PF00125">
    <property type="entry name" value="Histone"/>
    <property type="match status" value="1"/>
</dbReference>
<keyword evidence="4" id="KW-1185">Reference proteome</keyword>
<dbReference type="GO" id="GO:0030527">
    <property type="term" value="F:structural constituent of chromatin"/>
    <property type="evidence" value="ECO:0007669"/>
    <property type="project" value="InterPro"/>
</dbReference>
<evidence type="ECO:0000256" key="2">
    <source>
        <dbReference type="SAM" id="MobiDB-lite"/>
    </source>
</evidence>
<dbReference type="GeneID" id="103211471"/>
<dbReference type="InterPro" id="IPR007125">
    <property type="entry name" value="H2A/H2B/H3"/>
</dbReference>
<sequence length="113" mass="12901">MCGKRSYLSSCRCRRPSISRSTRAELQFSVSRVDRLLREGNNVQRLSWCTPIFLAGILEYVAANILELAGKEAQNNQRIRITPEHVRKAVDSNPELSHLFDDDNNDGVDERPQ</sequence>
<dbReference type="SMART" id="SM00414">
    <property type="entry name" value="H2A"/>
    <property type="match status" value="1"/>
</dbReference>
<dbReference type="CDD" id="cd00074">
    <property type="entry name" value="HFD_H2A"/>
    <property type="match status" value="1"/>
</dbReference>
<dbReference type="OrthoDB" id="9421954at2759"/>
<proteinExistence type="inferred from homology"/>
<name>A0A8B7B5Z3_ORYAF</name>
<dbReference type="Gene3D" id="1.10.20.10">
    <property type="entry name" value="Histone, subunit A"/>
    <property type="match status" value="1"/>
</dbReference>
<dbReference type="InterPro" id="IPR002119">
    <property type="entry name" value="Histone_H2A"/>
</dbReference>
<dbReference type="InterPro" id="IPR009072">
    <property type="entry name" value="Histone-fold"/>
</dbReference>
<evidence type="ECO:0000313" key="4">
    <source>
        <dbReference type="Proteomes" id="UP000694850"/>
    </source>
</evidence>
<dbReference type="Proteomes" id="UP000694850">
    <property type="component" value="Unplaced"/>
</dbReference>
<evidence type="ECO:0000256" key="1">
    <source>
        <dbReference type="RuleBase" id="RU003767"/>
    </source>
</evidence>
<comment type="subunit">
    <text evidence="1">The nucleosome is a histone octamer containing two molecules each of H2A, H2B, H3 and H4 assembled in one H3-H4 heterotetramer and two H2A-H2B heterodimers. The octamer wraps approximately 147 bp of DNA.</text>
</comment>
<dbReference type="SUPFAM" id="SSF47113">
    <property type="entry name" value="Histone-fold"/>
    <property type="match status" value="1"/>
</dbReference>
<reference evidence="5" key="1">
    <citation type="submission" date="2025-08" db="UniProtKB">
        <authorList>
            <consortium name="RefSeq"/>
        </authorList>
    </citation>
    <scope>IDENTIFICATION</scope>
</reference>
<dbReference type="GO" id="GO:0005634">
    <property type="term" value="C:nucleus"/>
    <property type="evidence" value="ECO:0007669"/>
    <property type="project" value="UniProtKB-SubCell"/>
</dbReference>
<gene>
    <name evidence="5" type="primary">LOC103211471</name>
</gene>
<accession>A0A8B7B5Z3</accession>
<dbReference type="PANTHER" id="PTHR23430">
    <property type="entry name" value="HISTONE H2A"/>
    <property type="match status" value="1"/>
</dbReference>
<keyword evidence="1" id="KW-0238">DNA-binding</keyword>
<dbReference type="GO" id="GO:0000786">
    <property type="term" value="C:nucleosome"/>
    <property type="evidence" value="ECO:0007669"/>
    <property type="project" value="UniProtKB-KW"/>
</dbReference>
<evidence type="ECO:0000313" key="5">
    <source>
        <dbReference type="RefSeq" id="XP_007955613.1"/>
    </source>
</evidence>
<keyword evidence="1" id="KW-0539">Nucleus</keyword>